<feature type="compositionally biased region" description="Basic and acidic residues" evidence="1">
    <location>
        <begin position="24"/>
        <end position="34"/>
    </location>
</feature>
<dbReference type="EMBL" id="CAXIPU020000479">
    <property type="protein sequence ID" value="CAL1672283.1"/>
    <property type="molecule type" value="Genomic_DNA"/>
</dbReference>
<evidence type="ECO:0000256" key="1">
    <source>
        <dbReference type="SAM" id="MobiDB-lite"/>
    </source>
</evidence>
<proteinExistence type="predicted"/>
<organism evidence="2 3">
    <name type="scientific">Lasius platythorax</name>
    <dbReference type="NCBI Taxonomy" id="488582"/>
    <lineage>
        <taxon>Eukaryota</taxon>
        <taxon>Metazoa</taxon>
        <taxon>Ecdysozoa</taxon>
        <taxon>Arthropoda</taxon>
        <taxon>Hexapoda</taxon>
        <taxon>Insecta</taxon>
        <taxon>Pterygota</taxon>
        <taxon>Neoptera</taxon>
        <taxon>Endopterygota</taxon>
        <taxon>Hymenoptera</taxon>
        <taxon>Apocrita</taxon>
        <taxon>Aculeata</taxon>
        <taxon>Formicoidea</taxon>
        <taxon>Formicidae</taxon>
        <taxon>Formicinae</taxon>
        <taxon>Lasius</taxon>
        <taxon>Lasius</taxon>
    </lineage>
</organism>
<reference evidence="2" key="1">
    <citation type="submission" date="2024-04" db="EMBL/GenBank/DDBJ databases">
        <authorList>
            <consortium name="Molecular Ecology Group"/>
        </authorList>
    </citation>
    <scope>NUCLEOTIDE SEQUENCE</scope>
</reference>
<dbReference type="AlphaFoldDB" id="A0AAV2MY16"/>
<gene>
    <name evidence="2" type="ORF">LPLAT_LOCUS6953</name>
</gene>
<dbReference type="Proteomes" id="UP001497644">
    <property type="component" value="Unassembled WGS sequence"/>
</dbReference>
<sequence length="106" mass="12406">MQRRPRRSLKGQESEMSTQFDPIRVGDSRMEKGVPRASSPRSREVQRRRGVHRSNVRRTRGGPQGVTVVVRKTTTHEIVYTGIKFVTIVKRKDICRRRVEKRSHKL</sequence>
<evidence type="ECO:0000313" key="2">
    <source>
        <dbReference type="EMBL" id="CAL1672283.1"/>
    </source>
</evidence>
<accession>A0AAV2MY16</accession>
<name>A0AAV2MY16_9HYME</name>
<feature type="compositionally biased region" description="Basic residues" evidence="1">
    <location>
        <begin position="48"/>
        <end position="60"/>
    </location>
</feature>
<evidence type="ECO:0000313" key="3">
    <source>
        <dbReference type="Proteomes" id="UP001497644"/>
    </source>
</evidence>
<feature type="region of interest" description="Disordered" evidence="1">
    <location>
        <begin position="1"/>
        <end position="64"/>
    </location>
</feature>
<keyword evidence="3" id="KW-1185">Reference proteome</keyword>
<protein>
    <submittedName>
        <fullName evidence="2">Uncharacterized protein</fullName>
    </submittedName>
</protein>
<comment type="caution">
    <text evidence="2">The sequence shown here is derived from an EMBL/GenBank/DDBJ whole genome shotgun (WGS) entry which is preliminary data.</text>
</comment>